<evidence type="ECO:0000256" key="1">
    <source>
        <dbReference type="ARBA" id="ARBA00022737"/>
    </source>
</evidence>
<protein>
    <submittedName>
        <fullName evidence="6">KIND domain-containing protein</fullName>
    </submittedName>
</protein>
<accession>A0A0N4UQ69</accession>
<organism evidence="4 6">
    <name type="scientific">Dracunculus medinensis</name>
    <name type="common">Guinea worm</name>
    <dbReference type="NCBI Taxonomy" id="318479"/>
    <lineage>
        <taxon>Eukaryota</taxon>
        <taxon>Metazoa</taxon>
        <taxon>Ecdysozoa</taxon>
        <taxon>Nematoda</taxon>
        <taxon>Chromadorea</taxon>
        <taxon>Rhabditida</taxon>
        <taxon>Spirurina</taxon>
        <taxon>Dracunculoidea</taxon>
        <taxon>Dracunculidae</taxon>
        <taxon>Dracunculus</taxon>
    </lineage>
</organism>
<dbReference type="STRING" id="318479.A0A0N4UQ69"/>
<dbReference type="WBParaSite" id="DME_0001014001-mRNA-1">
    <property type="protein sequence ID" value="DME_0001014001-mRNA-1"/>
    <property type="gene ID" value="DME_0001014001"/>
</dbReference>
<dbReference type="SMART" id="SM00750">
    <property type="entry name" value="KIND"/>
    <property type="match status" value="1"/>
</dbReference>
<keyword evidence="1" id="KW-0677">Repeat</keyword>
<dbReference type="OrthoDB" id="5854569at2759"/>
<sequence>MAEIGVSVSEIIEVRGSGFNVDELLALILIGCEQLSKTPTGVFTADHIIIYSDGSLRVNGFIFMIFFLMGLPLEDIKTAAPSEVDEQFVPPEILEGNTTVDAAAVHVFCLGQVVKFAGGDEVENADVFSLVNIMTVEHIATRPSPTRLAQMAKNRLNIQNPKALLAEMFVLVMGDEDEDIDDVSFLVVYFQFSKTILNTFIFFRVAIGDLNWCP</sequence>
<proteinExistence type="predicted"/>
<dbReference type="PROSITE" id="PS51377">
    <property type="entry name" value="KIND"/>
    <property type="match status" value="1"/>
</dbReference>
<feature type="domain" description="KIND" evidence="2">
    <location>
        <begin position="6"/>
        <end position="214"/>
    </location>
</feature>
<reference evidence="6" key="1">
    <citation type="submission" date="2017-02" db="UniProtKB">
        <authorList>
            <consortium name="WormBaseParasite"/>
        </authorList>
    </citation>
    <scope>IDENTIFICATION</scope>
</reference>
<dbReference type="EMBL" id="UYYG01000164">
    <property type="protein sequence ID" value="VDN53689.1"/>
    <property type="molecule type" value="Genomic_DNA"/>
</dbReference>
<reference evidence="3 5" key="2">
    <citation type="submission" date="2018-11" db="EMBL/GenBank/DDBJ databases">
        <authorList>
            <consortium name="Pathogen Informatics"/>
        </authorList>
    </citation>
    <scope>NUCLEOTIDE SEQUENCE [LARGE SCALE GENOMIC DNA]</scope>
</reference>
<dbReference type="Proteomes" id="UP000274756">
    <property type="component" value="Unassembled WGS sequence"/>
</dbReference>
<evidence type="ECO:0000259" key="2">
    <source>
        <dbReference type="PROSITE" id="PS51377"/>
    </source>
</evidence>
<dbReference type="InterPro" id="IPR011019">
    <property type="entry name" value="KIND_dom"/>
</dbReference>
<dbReference type="Proteomes" id="UP000038040">
    <property type="component" value="Unplaced"/>
</dbReference>
<evidence type="ECO:0000313" key="5">
    <source>
        <dbReference type="Proteomes" id="UP000274756"/>
    </source>
</evidence>
<evidence type="ECO:0000313" key="4">
    <source>
        <dbReference type="Proteomes" id="UP000038040"/>
    </source>
</evidence>
<name>A0A0N4UQ69_DRAME</name>
<keyword evidence="5" id="KW-1185">Reference proteome</keyword>
<dbReference type="AlphaFoldDB" id="A0A0N4UQ69"/>
<gene>
    <name evidence="3" type="ORF">DME_LOCUS3662</name>
</gene>
<evidence type="ECO:0000313" key="6">
    <source>
        <dbReference type="WBParaSite" id="DME_0001014001-mRNA-1"/>
    </source>
</evidence>
<evidence type="ECO:0000313" key="3">
    <source>
        <dbReference type="EMBL" id="VDN53689.1"/>
    </source>
</evidence>